<keyword evidence="2" id="KW-1185">Reference proteome</keyword>
<comment type="caution">
    <text evidence="1">The sequence shown here is derived from an EMBL/GenBank/DDBJ whole genome shotgun (WGS) entry which is preliminary data.</text>
</comment>
<sequence>MLPLYVDKEAARFGGSRSAEERDAVAAGAAGWRAVNRGGEPLGVGAVVGWSNIQRLILEVNQKNCHV</sequence>
<protein>
    <submittedName>
        <fullName evidence="1">Uncharacterized protein</fullName>
    </submittedName>
</protein>
<accession>A0A8J6FJU8</accession>
<evidence type="ECO:0000313" key="1">
    <source>
        <dbReference type="EMBL" id="KAG9489116.1"/>
    </source>
</evidence>
<reference evidence="1" key="1">
    <citation type="thesis" date="2020" institute="ProQuest LLC" country="789 East Eisenhower Parkway, Ann Arbor, MI, USA">
        <title>Comparative Genomics and Chromosome Evolution.</title>
        <authorList>
            <person name="Mudd A.B."/>
        </authorList>
    </citation>
    <scope>NUCLEOTIDE SEQUENCE</scope>
    <source>
        <strain evidence="1">HN-11 Male</strain>
        <tissue evidence="1">Kidney and liver</tissue>
    </source>
</reference>
<dbReference type="EMBL" id="WNTK01000002">
    <property type="protein sequence ID" value="KAG9489116.1"/>
    <property type="molecule type" value="Genomic_DNA"/>
</dbReference>
<dbReference type="Proteomes" id="UP000770717">
    <property type="component" value="Unassembled WGS sequence"/>
</dbReference>
<proteinExistence type="predicted"/>
<dbReference type="AlphaFoldDB" id="A0A8J6FJU8"/>
<name>A0A8J6FJU8_ELECQ</name>
<gene>
    <name evidence="1" type="ORF">GDO78_005225</name>
</gene>
<evidence type="ECO:0000313" key="2">
    <source>
        <dbReference type="Proteomes" id="UP000770717"/>
    </source>
</evidence>
<organism evidence="1 2">
    <name type="scientific">Eleutherodactylus coqui</name>
    <name type="common">Puerto Rican coqui</name>
    <dbReference type="NCBI Taxonomy" id="57060"/>
    <lineage>
        <taxon>Eukaryota</taxon>
        <taxon>Metazoa</taxon>
        <taxon>Chordata</taxon>
        <taxon>Craniata</taxon>
        <taxon>Vertebrata</taxon>
        <taxon>Euteleostomi</taxon>
        <taxon>Amphibia</taxon>
        <taxon>Batrachia</taxon>
        <taxon>Anura</taxon>
        <taxon>Neobatrachia</taxon>
        <taxon>Hyloidea</taxon>
        <taxon>Eleutherodactylidae</taxon>
        <taxon>Eleutherodactylinae</taxon>
        <taxon>Eleutherodactylus</taxon>
        <taxon>Eleutherodactylus</taxon>
    </lineage>
</organism>